<dbReference type="EMBL" id="KI393908">
    <property type="protein sequence ID" value="ERN06388.1"/>
    <property type="molecule type" value="Genomic_DNA"/>
</dbReference>
<dbReference type="GO" id="GO:0008270">
    <property type="term" value="F:zinc ion binding"/>
    <property type="evidence" value="ECO:0007669"/>
    <property type="project" value="UniProtKB-KW"/>
</dbReference>
<feature type="coiled-coil region" evidence="5">
    <location>
        <begin position="197"/>
        <end position="231"/>
    </location>
</feature>
<evidence type="ECO:0000256" key="3">
    <source>
        <dbReference type="ARBA" id="ARBA00022833"/>
    </source>
</evidence>
<dbReference type="PANTHER" id="PTHR42647:SF72">
    <property type="entry name" value="EF-HAND CALCIUM-BINDING DOMAIN-CONTAINING PROTEIN 4A"/>
    <property type="match status" value="1"/>
</dbReference>
<keyword evidence="1" id="KW-0479">Metal-binding</keyword>
<evidence type="ECO:0000256" key="2">
    <source>
        <dbReference type="ARBA" id="ARBA00022771"/>
    </source>
</evidence>
<protein>
    <recommendedName>
        <fullName evidence="7">RING-type domain-containing protein</fullName>
    </recommendedName>
</protein>
<proteinExistence type="predicted"/>
<feature type="compositionally biased region" description="Low complexity" evidence="6">
    <location>
        <begin position="126"/>
        <end position="143"/>
    </location>
</feature>
<sequence>MAVQAQYPSNAFTIDFRNRTRNTPMDELQFQNQEYQTTNLYRNFNYMGQVINGTVFSDPESELTCNISGSRKRTREEPVALTPLQQQQILNQLRYGNFMKLQEKSGQISTGLNVSHEETRLNQSIGTSTSGRPPTGTGHPSSPFTQEVMASLYQQNEEIDALIRLQSEKIRLGLEEKRQRHFRALLSVLEQQIWKRLKEKETELENVSRRNAELEEKVRQMSLENQIWQHAARNNESMVSNLKSSLEQVLSQNMNMAGQTKEGYGDSEANTAIAAGADDAQSSCYNGGMDSEARAFKENQELKHRRTCKICRKSEISILLLPCRHLCLCKDCESKFDVCPLCNSRKNASLQIHL</sequence>
<dbReference type="SUPFAM" id="SSF57850">
    <property type="entry name" value="RING/U-box"/>
    <property type="match status" value="1"/>
</dbReference>
<dbReference type="Proteomes" id="UP000017836">
    <property type="component" value="Unassembled WGS sequence"/>
</dbReference>
<dbReference type="KEGG" id="atr:18434582"/>
<dbReference type="InterPro" id="IPR001841">
    <property type="entry name" value="Znf_RING"/>
</dbReference>
<dbReference type="eggNOG" id="KOG1100">
    <property type="taxonomic scope" value="Eukaryota"/>
</dbReference>
<keyword evidence="2 4" id="KW-0863">Zinc-finger</keyword>
<dbReference type="STRING" id="13333.W1PEK7"/>
<dbReference type="AlphaFoldDB" id="W1PEK7"/>
<dbReference type="HOGENOM" id="CLU_038018_2_1_1"/>
<dbReference type="Gramene" id="ERN06388">
    <property type="protein sequence ID" value="ERN06388"/>
    <property type="gene ID" value="AMTR_s00016p00251370"/>
</dbReference>
<dbReference type="InterPro" id="IPR013083">
    <property type="entry name" value="Znf_RING/FYVE/PHD"/>
</dbReference>
<dbReference type="PIRSF" id="PIRSF036836">
    <property type="entry name" value="RNase_bind_SBP1"/>
    <property type="match status" value="1"/>
</dbReference>
<accession>W1PEK7</accession>
<evidence type="ECO:0000313" key="8">
    <source>
        <dbReference type="EMBL" id="ERN06388.1"/>
    </source>
</evidence>
<dbReference type="PROSITE" id="PS50089">
    <property type="entry name" value="ZF_RING_2"/>
    <property type="match status" value="1"/>
</dbReference>
<evidence type="ECO:0000256" key="1">
    <source>
        <dbReference type="ARBA" id="ARBA00022723"/>
    </source>
</evidence>
<dbReference type="OrthoDB" id="1711136at2759"/>
<dbReference type="Pfam" id="PF13920">
    <property type="entry name" value="zf-C3HC4_3"/>
    <property type="match status" value="1"/>
</dbReference>
<dbReference type="GO" id="GO:0004842">
    <property type="term" value="F:ubiquitin-protein transferase activity"/>
    <property type="evidence" value="ECO:0000318"/>
    <property type="project" value="GO_Central"/>
</dbReference>
<evidence type="ECO:0000313" key="9">
    <source>
        <dbReference type="Proteomes" id="UP000017836"/>
    </source>
</evidence>
<evidence type="ECO:0000256" key="6">
    <source>
        <dbReference type="SAM" id="MobiDB-lite"/>
    </source>
</evidence>
<keyword evidence="5" id="KW-0175">Coiled coil</keyword>
<gene>
    <name evidence="8" type="ORF">AMTR_s00016p00251370</name>
</gene>
<name>W1PEK7_AMBTC</name>
<feature type="region of interest" description="Disordered" evidence="6">
    <location>
        <begin position="122"/>
        <end position="144"/>
    </location>
</feature>
<reference evidence="9" key="1">
    <citation type="journal article" date="2013" name="Science">
        <title>The Amborella genome and the evolution of flowering plants.</title>
        <authorList>
            <consortium name="Amborella Genome Project"/>
        </authorList>
    </citation>
    <scope>NUCLEOTIDE SEQUENCE [LARGE SCALE GENOMIC DNA]</scope>
</reference>
<organism evidence="8 9">
    <name type="scientific">Amborella trichopoda</name>
    <dbReference type="NCBI Taxonomy" id="13333"/>
    <lineage>
        <taxon>Eukaryota</taxon>
        <taxon>Viridiplantae</taxon>
        <taxon>Streptophyta</taxon>
        <taxon>Embryophyta</taxon>
        <taxon>Tracheophyta</taxon>
        <taxon>Spermatophyta</taxon>
        <taxon>Magnoliopsida</taxon>
        <taxon>Amborellales</taxon>
        <taxon>Amborellaceae</taxon>
        <taxon>Amborella</taxon>
    </lineage>
</organism>
<keyword evidence="3" id="KW-0862">Zinc</keyword>
<feature type="domain" description="RING-type" evidence="7">
    <location>
        <begin position="308"/>
        <end position="343"/>
    </location>
</feature>
<evidence type="ECO:0000259" key="7">
    <source>
        <dbReference type="PROSITE" id="PS50089"/>
    </source>
</evidence>
<evidence type="ECO:0000256" key="5">
    <source>
        <dbReference type="SAM" id="Coils"/>
    </source>
</evidence>
<dbReference type="PANTHER" id="PTHR42647">
    <property type="entry name" value="SBP (S-RIBONUCLEASE BINDING PROTEIN) FAMILY PROTEIN"/>
    <property type="match status" value="1"/>
</dbReference>
<dbReference type="OMA" id="ASKWSCK"/>
<keyword evidence="9" id="KW-1185">Reference proteome</keyword>
<dbReference type="CDD" id="cd16649">
    <property type="entry name" value="mRING-HC-C3HC5_CGRF1-like"/>
    <property type="match status" value="1"/>
</dbReference>
<dbReference type="FunFam" id="3.30.40.10:FF:000239">
    <property type="entry name" value="probable BOI-related E3 ubiquitin-protein ligase 2"/>
    <property type="match status" value="1"/>
</dbReference>
<dbReference type="Gene3D" id="3.30.40.10">
    <property type="entry name" value="Zinc/RING finger domain, C3HC4 (zinc finger)"/>
    <property type="match status" value="1"/>
</dbReference>
<evidence type="ECO:0000256" key="4">
    <source>
        <dbReference type="PROSITE-ProRule" id="PRU00175"/>
    </source>
</evidence>